<feature type="signal peptide" evidence="2">
    <location>
        <begin position="1"/>
        <end position="23"/>
    </location>
</feature>
<organism evidence="3 4">
    <name type="scientific">Candidatus Nitronauta litoralis</name>
    <dbReference type="NCBI Taxonomy" id="2705533"/>
    <lineage>
        <taxon>Bacteria</taxon>
        <taxon>Pseudomonadati</taxon>
        <taxon>Nitrospinota/Tectimicrobiota group</taxon>
        <taxon>Nitrospinota</taxon>
        <taxon>Nitrospinia</taxon>
        <taxon>Nitrospinales</taxon>
        <taxon>Nitrospinaceae</taxon>
        <taxon>Candidatus Nitronauta</taxon>
    </lineage>
</organism>
<dbReference type="Proteomes" id="UP000594688">
    <property type="component" value="Chromosome"/>
</dbReference>
<protein>
    <submittedName>
        <fullName evidence="3">Uncharacterized protein</fullName>
    </submittedName>
</protein>
<reference evidence="3 4" key="1">
    <citation type="submission" date="2020-02" db="EMBL/GenBank/DDBJ databases">
        <title>Genomic and physiological characterization of two novel Nitrospinaceae genera.</title>
        <authorList>
            <person name="Mueller A.J."/>
            <person name="Jung M.-Y."/>
            <person name="Strachan C.R."/>
            <person name="Herbold C.W."/>
            <person name="Kirkegaard R.H."/>
            <person name="Daims H."/>
        </authorList>
    </citation>
    <scope>NUCLEOTIDE SEQUENCE [LARGE SCALE GENOMIC DNA]</scope>
    <source>
        <strain evidence="3">EB</strain>
    </source>
</reference>
<gene>
    <name evidence="3" type="ORF">G3M70_02225</name>
</gene>
<dbReference type="EMBL" id="CP048685">
    <property type="protein sequence ID" value="QPJ60767.1"/>
    <property type="molecule type" value="Genomic_DNA"/>
</dbReference>
<accession>A0A7T0BTK9</accession>
<name>A0A7T0BTK9_9BACT</name>
<feature type="region of interest" description="Disordered" evidence="1">
    <location>
        <begin position="108"/>
        <end position="145"/>
    </location>
</feature>
<keyword evidence="2" id="KW-0732">Signal</keyword>
<feature type="chain" id="PRO_5032982735" evidence="2">
    <location>
        <begin position="24"/>
        <end position="145"/>
    </location>
</feature>
<evidence type="ECO:0000256" key="1">
    <source>
        <dbReference type="SAM" id="MobiDB-lite"/>
    </source>
</evidence>
<evidence type="ECO:0000313" key="3">
    <source>
        <dbReference type="EMBL" id="QPJ60767.1"/>
    </source>
</evidence>
<dbReference type="KEGG" id="nli:G3M70_02225"/>
<evidence type="ECO:0000256" key="2">
    <source>
        <dbReference type="SAM" id="SignalP"/>
    </source>
</evidence>
<evidence type="ECO:0000313" key="4">
    <source>
        <dbReference type="Proteomes" id="UP000594688"/>
    </source>
</evidence>
<sequence length="145" mass="17167">MKTKWIIPAALLLALTLTSTANAGPNYKVKQVGGSHFGFFFGSPGFGFNYGRSYGPRHFRPYKPWRQHPRHWRHGGLRGGWRGWGPGPRFYRPRQYYSEHHHYYNDRRTYSAPAPAPRQNNYYQDTRRDRSYNDGPAMHLHMRRD</sequence>
<dbReference type="AlphaFoldDB" id="A0A7T0BTK9"/>
<proteinExistence type="predicted"/>